<organism evidence="11 12">
    <name type="scientific">Sphingorhabdus lacus</name>
    <dbReference type="NCBI Taxonomy" id="392610"/>
    <lineage>
        <taxon>Bacteria</taxon>
        <taxon>Pseudomonadati</taxon>
        <taxon>Pseudomonadota</taxon>
        <taxon>Alphaproteobacteria</taxon>
        <taxon>Sphingomonadales</taxon>
        <taxon>Sphingomonadaceae</taxon>
        <taxon>Sphingorhabdus</taxon>
    </lineage>
</organism>
<dbReference type="GO" id="GO:0004222">
    <property type="term" value="F:metalloendopeptidase activity"/>
    <property type="evidence" value="ECO:0007669"/>
    <property type="project" value="InterPro"/>
</dbReference>
<dbReference type="OrthoDB" id="9775677at2"/>
<evidence type="ECO:0000313" key="11">
    <source>
        <dbReference type="EMBL" id="QGY81505.1"/>
    </source>
</evidence>
<dbReference type="CDD" id="cd08662">
    <property type="entry name" value="M13"/>
    <property type="match status" value="1"/>
</dbReference>
<comment type="similarity">
    <text evidence="2">Belongs to the peptidase M13 family.</text>
</comment>
<dbReference type="InterPro" id="IPR008753">
    <property type="entry name" value="Peptidase_M13_N"/>
</dbReference>
<dbReference type="GO" id="GO:0005886">
    <property type="term" value="C:plasma membrane"/>
    <property type="evidence" value="ECO:0007669"/>
    <property type="project" value="TreeGrafter"/>
</dbReference>
<feature type="signal peptide" evidence="8">
    <location>
        <begin position="1"/>
        <end position="23"/>
    </location>
</feature>
<feature type="domain" description="Peptidase M13 C-terminal" evidence="9">
    <location>
        <begin position="477"/>
        <end position="681"/>
    </location>
</feature>
<dbReference type="InterPro" id="IPR024079">
    <property type="entry name" value="MetalloPept_cat_dom_sf"/>
</dbReference>
<dbReference type="EMBL" id="CP035733">
    <property type="protein sequence ID" value="QGY81505.1"/>
    <property type="molecule type" value="Genomic_DNA"/>
</dbReference>
<dbReference type="Gene3D" id="1.10.1380.10">
    <property type="entry name" value="Neutral endopeptidase , domain2"/>
    <property type="match status" value="1"/>
</dbReference>
<feature type="domain" description="Peptidase M13 N-terminal" evidence="10">
    <location>
        <begin position="51"/>
        <end position="425"/>
    </location>
</feature>
<dbReference type="GO" id="GO:0046872">
    <property type="term" value="F:metal ion binding"/>
    <property type="evidence" value="ECO:0007669"/>
    <property type="project" value="UniProtKB-KW"/>
</dbReference>
<dbReference type="PRINTS" id="PR00786">
    <property type="entry name" value="NEPRILYSIN"/>
</dbReference>
<sequence length="684" mass="76257">MKTSFFASVAALMFIAQPNALLAAPAEAGTAKPQLGEWGVETRNMSTTVRPGDDFYRYVNEGWLKTAKPPAGIPYIDASVDVYLSTEKRIGGLIAETRQKTGDPGSPEQLIGDFHRSHSNMERRNALGLTPIASTLSIVAGTTDRMDMAKIMAMPWIDGLVGAGVVTDADDPKRQIAAVGVGGLTMPSRDYYLADAEPYIGHRKALLDYIASTFRRAGIADADARAAKVMALETEIAKRQWTTAQRRDVVALNNVMSPAQLKAYAPGFPWDAFLAEMKFDKQARIKVLTDTAVQDIAKLFADTPVPDLQSFLAFKTLDAWADSLSEPWVQAHFDFHVKRLQDTPERRPAELESIAAVNAAFGEEVGRLYVGKYFGASDRAKVDEMVGYLRDTYRERIEKLEWMDEATRAEALNKLAKVTRYIGYPERWHDRSNVRIAADDLVGNQNRLSDWARADSLKRLSEETRRWEFPYTPQEVNAGYSQSQNSITFPAGILQPPFFDPNADPAVNFGSIAAVIGHEFGHGFDDQGSRSDGDGKLRDWWTKAARSEFDKRTAGLVDQYNRYEALPGLTINGRQNLGENIGDLGGLSVAYAAYQRFVKEKQGAKAPVIGGFTGDQRFFLSWAQLWRNVMTEGETRRRILSDNHSPGEFRVNGVVRNVDAWYTAFNIKPGDKLYLPPEQRVRIW</sequence>
<dbReference type="PANTHER" id="PTHR11733:SF167">
    <property type="entry name" value="FI17812P1-RELATED"/>
    <property type="match status" value="1"/>
</dbReference>
<dbReference type="RefSeq" id="WP_158901747.1">
    <property type="nucleotide sequence ID" value="NZ_CP035733.1"/>
</dbReference>
<dbReference type="InterPro" id="IPR000718">
    <property type="entry name" value="Peptidase_M13"/>
</dbReference>
<dbReference type="AlphaFoldDB" id="A0A6I6L680"/>
<reference evidence="12" key="1">
    <citation type="submission" date="2019-01" db="EMBL/GenBank/DDBJ databases">
        <title>Sphingorhabdus lacus sp.nov., isolated from an oligotrophic freshwater lake.</title>
        <authorList>
            <person name="Park M."/>
        </authorList>
    </citation>
    <scope>NUCLEOTIDE SEQUENCE [LARGE SCALE GENOMIC DNA]</scope>
    <source>
        <strain evidence="12">IMCC1753</strain>
    </source>
</reference>
<name>A0A6I6L680_9SPHN</name>
<evidence type="ECO:0000313" key="12">
    <source>
        <dbReference type="Proteomes" id="UP000428803"/>
    </source>
</evidence>
<keyword evidence="7" id="KW-0482">Metalloprotease</keyword>
<comment type="cofactor">
    <cofactor evidence="1">
        <name>Zn(2+)</name>
        <dbReference type="ChEBI" id="CHEBI:29105"/>
    </cofactor>
</comment>
<proteinExistence type="inferred from homology"/>
<dbReference type="Proteomes" id="UP000428803">
    <property type="component" value="Chromosome"/>
</dbReference>
<evidence type="ECO:0000256" key="3">
    <source>
        <dbReference type="ARBA" id="ARBA00022670"/>
    </source>
</evidence>
<dbReference type="Pfam" id="PF01431">
    <property type="entry name" value="Peptidase_M13"/>
    <property type="match status" value="1"/>
</dbReference>
<evidence type="ECO:0000256" key="1">
    <source>
        <dbReference type="ARBA" id="ARBA00001947"/>
    </source>
</evidence>
<evidence type="ECO:0000256" key="2">
    <source>
        <dbReference type="ARBA" id="ARBA00007357"/>
    </source>
</evidence>
<dbReference type="KEGG" id="slaa:EUU25_13335"/>
<keyword evidence="6" id="KW-0862">Zinc</keyword>
<keyword evidence="8" id="KW-0732">Signal</keyword>
<keyword evidence="12" id="KW-1185">Reference proteome</keyword>
<dbReference type="Gene3D" id="3.40.390.10">
    <property type="entry name" value="Collagenase (Catalytic Domain)"/>
    <property type="match status" value="1"/>
</dbReference>
<gene>
    <name evidence="11" type="ORF">EUU25_13335</name>
</gene>
<evidence type="ECO:0000259" key="9">
    <source>
        <dbReference type="Pfam" id="PF01431"/>
    </source>
</evidence>
<evidence type="ECO:0000256" key="7">
    <source>
        <dbReference type="ARBA" id="ARBA00023049"/>
    </source>
</evidence>
<evidence type="ECO:0000256" key="5">
    <source>
        <dbReference type="ARBA" id="ARBA00022801"/>
    </source>
</evidence>
<evidence type="ECO:0000256" key="8">
    <source>
        <dbReference type="SAM" id="SignalP"/>
    </source>
</evidence>
<dbReference type="PROSITE" id="PS51885">
    <property type="entry name" value="NEPRILYSIN"/>
    <property type="match status" value="1"/>
</dbReference>
<dbReference type="Pfam" id="PF05649">
    <property type="entry name" value="Peptidase_M13_N"/>
    <property type="match status" value="1"/>
</dbReference>
<evidence type="ECO:0000256" key="6">
    <source>
        <dbReference type="ARBA" id="ARBA00022833"/>
    </source>
</evidence>
<dbReference type="InterPro" id="IPR042089">
    <property type="entry name" value="Peptidase_M13_dom_2"/>
</dbReference>
<feature type="chain" id="PRO_5026082198" evidence="8">
    <location>
        <begin position="24"/>
        <end position="684"/>
    </location>
</feature>
<keyword evidence="3" id="KW-0645">Protease</keyword>
<dbReference type="GO" id="GO:0016485">
    <property type="term" value="P:protein processing"/>
    <property type="evidence" value="ECO:0007669"/>
    <property type="project" value="TreeGrafter"/>
</dbReference>
<dbReference type="SUPFAM" id="SSF55486">
    <property type="entry name" value="Metalloproteases ('zincins'), catalytic domain"/>
    <property type="match status" value="1"/>
</dbReference>
<keyword evidence="5" id="KW-0378">Hydrolase</keyword>
<dbReference type="PANTHER" id="PTHR11733">
    <property type="entry name" value="ZINC METALLOPROTEASE FAMILY M13 NEPRILYSIN-RELATED"/>
    <property type="match status" value="1"/>
</dbReference>
<accession>A0A6I6L680</accession>
<evidence type="ECO:0000256" key="4">
    <source>
        <dbReference type="ARBA" id="ARBA00022723"/>
    </source>
</evidence>
<protein>
    <submittedName>
        <fullName evidence="11">M13 family peptidase</fullName>
    </submittedName>
</protein>
<dbReference type="InterPro" id="IPR018497">
    <property type="entry name" value="Peptidase_M13_C"/>
</dbReference>
<keyword evidence="4" id="KW-0479">Metal-binding</keyword>
<evidence type="ECO:0000259" key="10">
    <source>
        <dbReference type="Pfam" id="PF05649"/>
    </source>
</evidence>